<evidence type="ECO:0000256" key="1">
    <source>
        <dbReference type="ARBA" id="ARBA00009437"/>
    </source>
</evidence>
<evidence type="ECO:0000256" key="2">
    <source>
        <dbReference type="ARBA" id="ARBA00023015"/>
    </source>
</evidence>
<dbReference type="EMBL" id="JBGGTQ010000011">
    <property type="protein sequence ID" value="MEZ0494398.1"/>
    <property type="molecule type" value="Genomic_DNA"/>
</dbReference>
<dbReference type="InterPro" id="IPR036388">
    <property type="entry name" value="WH-like_DNA-bd_sf"/>
</dbReference>
<dbReference type="Pfam" id="PF03466">
    <property type="entry name" value="LysR_substrate"/>
    <property type="match status" value="1"/>
</dbReference>
<dbReference type="PANTHER" id="PTHR30346:SF0">
    <property type="entry name" value="HCA OPERON TRANSCRIPTIONAL ACTIVATOR HCAR"/>
    <property type="match status" value="1"/>
</dbReference>
<reference evidence="6 7" key="1">
    <citation type="submission" date="2024-07" db="EMBL/GenBank/DDBJ databases">
        <authorList>
            <person name="Thanompreechachai J."/>
            <person name="Duangmal K."/>
        </authorList>
    </citation>
    <scope>NUCLEOTIDE SEQUENCE [LARGE SCALE GENOMIC DNA]</scope>
    <source>
        <strain evidence="6 7">TBRC 1896</strain>
    </source>
</reference>
<keyword evidence="7" id="KW-1185">Reference proteome</keyword>
<dbReference type="Pfam" id="PF00126">
    <property type="entry name" value="HTH_1"/>
    <property type="match status" value="1"/>
</dbReference>
<evidence type="ECO:0000259" key="5">
    <source>
        <dbReference type="PROSITE" id="PS50931"/>
    </source>
</evidence>
<dbReference type="InterPro" id="IPR005119">
    <property type="entry name" value="LysR_subst-bd"/>
</dbReference>
<dbReference type="Gene3D" id="1.10.10.10">
    <property type="entry name" value="Winged helix-like DNA-binding domain superfamily/Winged helix DNA-binding domain"/>
    <property type="match status" value="1"/>
</dbReference>
<dbReference type="Gene3D" id="3.40.190.10">
    <property type="entry name" value="Periplasmic binding protein-like II"/>
    <property type="match status" value="2"/>
</dbReference>
<dbReference type="PROSITE" id="PS50931">
    <property type="entry name" value="HTH_LYSR"/>
    <property type="match status" value="1"/>
</dbReference>
<keyword evidence="4" id="KW-0804">Transcription</keyword>
<evidence type="ECO:0000256" key="4">
    <source>
        <dbReference type="ARBA" id="ARBA00023163"/>
    </source>
</evidence>
<evidence type="ECO:0000313" key="7">
    <source>
        <dbReference type="Proteomes" id="UP001566476"/>
    </source>
</evidence>
<sequence>MAVEVRHLRALLSVLEEGTFTDAAIALGTTQASVSRLVAALERELGVHVLQRTPRGAVATAAGGRIAVHAHRVLQEVDAITRLARDDGGLEGEVRVGYAWAALGRHTTVLQERWRQRHPGSTLVFTQTSTGTAGLQEGLVDVAVTRRRLDGRRFATALLGTESRWAAVGSAHPLARRRRVRLHDFHGAVIGSDARTGTTTRDLWPPGTVPAATRDTRGVDEWLTLIAAGQAVGITTEATTWQHQRPGVVYRPVVDADPVPVWLGWWRDAGPAWAPALAELAGELYAGEG</sequence>
<dbReference type="InterPro" id="IPR000847">
    <property type="entry name" value="LysR_HTH_N"/>
</dbReference>
<accession>A0ABV4I9J8</accession>
<dbReference type="RefSeq" id="WP_370720631.1">
    <property type="nucleotide sequence ID" value="NZ_JBGGTQ010000011.1"/>
</dbReference>
<dbReference type="SUPFAM" id="SSF46785">
    <property type="entry name" value="Winged helix' DNA-binding domain"/>
    <property type="match status" value="1"/>
</dbReference>
<dbReference type="Proteomes" id="UP001566476">
    <property type="component" value="Unassembled WGS sequence"/>
</dbReference>
<feature type="domain" description="HTH lysR-type" evidence="5">
    <location>
        <begin position="3"/>
        <end position="60"/>
    </location>
</feature>
<gene>
    <name evidence="6" type="ORF">AB2L28_19345</name>
</gene>
<protein>
    <submittedName>
        <fullName evidence="6">LysR family transcriptional regulator</fullName>
    </submittedName>
</protein>
<evidence type="ECO:0000313" key="6">
    <source>
        <dbReference type="EMBL" id="MEZ0494398.1"/>
    </source>
</evidence>
<comment type="caution">
    <text evidence="6">The sequence shown here is derived from an EMBL/GenBank/DDBJ whole genome shotgun (WGS) entry which is preliminary data.</text>
</comment>
<proteinExistence type="inferred from homology"/>
<dbReference type="InterPro" id="IPR036390">
    <property type="entry name" value="WH_DNA-bd_sf"/>
</dbReference>
<keyword evidence="3" id="KW-0238">DNA-binding</keyword>
<evidence type="ECO:0000256" key="3">
    <source>
        <dbReference type="ARBA" id="ARBA00023125"/>
    </source>
</evidence>
<comment type="similarity">
    <text evidence="1">Belongs to the LysR transcriptional regulatory family.</text>
</comment>
<dbReference type="PANTHER" id="PTHR30346">
    <property type="entry name" value="TRANSCRIPTIONAL DUAL REGULATOR HCAR-RELATED"/>
    <property type="match status" value="1"/>
</dbReference>
<keyword evidence="2" id="KW-0805">Transcription regulation</keyword>
<organism evidence="6 7">
    <name type="scientific">Kineococcus mangrovi</name>
    <dbReference type="NCBI Taxonomy" id="1660183"/>
    <lineage>
        <taxon>Bacteria</taxon>
        <taxon>Bacillati</taxon>
        <taxon>Actinomycetota</taxon>
        <taxon>Actinomycetes</taxon>
        <taxon>Kineosporiales</taxon>
        <taxon>Kineosporiaceae</taxon>
        <taxon>Kineococcus</taxon>
    </lineage>
</organism>
<dbReference type="SUPFAM" id="SSF53850">
    <property type="entry name" value="Periplasmic binding protein-like II"/>
    <property type="match status" value="1"/>
</dbReference>
<name>A0ABV4I9J8_9ACTN</name>